<protein>
    <submittedName>
        <fullName evidence="1">Uncharacterized protein</fullName>
    </submittedName>
</protein>
<keyword evidence="2" id="KW-1185">Reference proteome</keyword>
<dbReference type="EMBL" id="OZ020098">
    <property type="protein sequence ID" value="CAK9270992.1"/>
    <property type="molecule type" value="Genomic_DNA"/>
</dbReference>
<reference evidence="1" key="1">
    <citation type="submission" date="2024-02" db="EMBL/GenBank/DDBJ databases">
        <authorList>
            <consortium name="ELIXIR-Norway"/>
            <consortium name="Elixir Norway"/>
        </authorList>
    </citation>
    <scope>NUCLEOTIDE SEQUENCE</scope>
</reference>
<sequence>MAGSSHVDKLKLSQALYTGGNIATTIGNGTNDATSLLHKLSKEMNVQRSEKVNIFEGGSPVHGWAAYDPSGTLAPYKFFQR</sequence>
<organism evidence="1 2">
    <name type="scientific">Sphagnum jensenii</name>
    <dbReference type="NCBI Taxonomy" id="128206"/>
    <lineage>
        <taxon>Eukaryota</taxon>
        <taxon>Viridiplantae</taxon>
        <taxon>Streptophyta</taxon>
        <taxon>Embryophyta</taxon>
        <taxon>Bryophyta</taxon>
        <taxon>Sphagnophytina</taxon>
        <taxon>Sphagnopsida</taxon>
        <taxon>Sphagnales</taxon>
        <taxon>Sphagnaceae</taxon>
        <taxon>Sphagnum</taxon>
    </lineage>
</organism>
<proteinExistence type="predicted"/>
<accession>A0ABP0WX49</accession>
<name>A0ABP0WX49_9BRYO</name>
<gene>
    <name evidence="1" type="ORF">CSSPJE1EN1_LOCUS16470</name>
</gene>
<evidence type="ECO:0000313" key="2">
    <source>
        <dbReference type="Proteomes" id="UP001497444"/>
    </source>
</evidence>
<evidence type="ECO:0000313" key="1">
    <source>
        <dbReference type="EMBL" id="CAK9270992.1"/>
    </source>
</evidence>
<dbReference type="Proteomes" id="UP001497444">
    <property type="component" value="Chromosome 3"/>
</dbReference>